<sequence>MYSVREILLTKLLEPGTDMFNKKFTTVDSSKIKSIIGNLTDEKLYALFRKAL</sequence>
<name>A0A0P1AKA2_PLAHL</name>
<dbReference type="Proteomes" id="UP000054928">
    <property type="component" value="Unassembled WGS sequence"/>
</dbReference>
<evidence type="ECO:0000313" key="1">
    <source>
        <dbReference type="EMBL" id="CEG41321.1"/>
    </source>
</evidence>
<keyword evidence="2" id="KW-1185">Reference proteome</keyword>
<proteinExistence type="predicted"/>
<dbReference type="GeneID" id="36406729"/>
<organism evidence="1 2">
    <name type="scientific">Plasmopara halstedii</name>
    <name type="common">Downy mildew of sunflower</name>
    <dbReference type="NCBI Taxonomy" id="4781"/>
    <lineage>
        <taxon>Eukaryota</taxon>
        <taxon>Sar</taxon>
        <taxon>Stramenopiles</taxon>
        <taxon>Oomycota</taxon>
        <taxon>Peronosporomycetes</taxon>
        <taxon>Peronosporales</taxon>
        <taxon>Peronosporaceae</taxon>
        <taxon>Plasmopara</taxon>
    </lineage>
</organism>
<reference evidence="2" key="1">
    <citation type="submission" date="2014-09" db="EMBL/GenBank/DDBJ databases">
        <authorList>
            <person name="Sharma Rahul"/>
            <person name="Thines Marco"/>
        </authorList>
    </citation>
    <scope>NUCLEOTIDE SEQUENCE [LARGE SCALE GENOMIC DNA]</scope>
</reference>
<dbReference type="RefSeq" id="XP_024577690.1">
    <property type="nucleotide sequence ID" value="XM_024727077.1"/>
</dbReference>
<protein>
    <submittedName>
        <fullName evidence="1">Uncharacterized protein</fullName>
    </submittedName>
</protein>
<dbReference type="AlphaFoldDB" id="A0A0P1AKA2"/>
<accession>A0A0P1AKA2</accession>
<dbReference type="EMBL" id="CCYD01000553">
    <property type="protein sequence ID" value="CEG41321.1"/>
    <property type="molecule type" value="Genomic_DNA"/>
</dbReference>
<evidence type="ECO:0000313" key="2">
    <source>
        <dbReference type="Proteomes" id="UP000054928"/>
    </source>
</evidence>